<dbReference type="OrthoDB" id="5907005at2759"/>
<reference evidence="3" key="1">
    <citation type="submission" date="2011-07" db="EMBL/GenBank/DDBJ databases">
        <authorList>
            <consortium name="Caenorhabditis brenneri Sequencing and Analysis Consortium"/>
            <person name="Wilson R.K."/>
        </authorList>
    </citation>
    <scope>NUCLEOTIDE SEQUENCE [LARGE SCALE GENOMIC DNA]</scope>
    <source>
        <strain evidence="3">PB2801</strain>
    </source>
</reference>
<dbReference type="AlphaFoldDB" id="G0P5W8"/>
<feature type="signal peptide" evidence="1">
    <location>
        <begin position="1"/>
        <end position="18"/>
    </location>
</feature>
<dbReference type="OMA" id="NNGCACK"/>
<organism evidence="3">
    <name type="scientific">Caenorhabditis brenneri</name>
    <name type="common">Nematode worm</name>
    <dbReference type="NCBI Taxonomy" id="135651"/>
    <lineage>
        <taxon>Eukaryota</taxon>
        <taxon>Metazoa</taxon>
        <taxon>Ecdysozoa</taxon>
        <taxon>Nematoda</taxon>
        <taxon>Chromadorea</taxon>
        <taxon>Rhabditida</taxon>
        <taxon>Rhabditina</taxon>
        <taxon>Rhabditomorpha</taxon>
        <taxon>Rhabditoidea</taxon>
        <taxon>Rhabditidae</taxon>
        <taxon>Peloderinae</taxon>
        <taxon>Caenorhabditis</taxon>
    </lineage>
</organism>
<gene>
    <name evidence="2" type="ORF">CAEBREN_22039</name>
</gene>
<proteinExistence type="predicted"/>
<keyword evidence="3" id="KW-1185">Reference proteome</keyword>
<dbReference type="FunCoup" id="G0P5W8">
    <property type="interactions" value="226"/>
</dbReference>
<dbReference type="EMBL" id="GL380090">
    <property type="protein sequence ID" value="EGT46081.1"/>
    <property type="molecule type" value="Genomic_DNA"/>
</dbReference>
<dbReference type="eggNOG" id="ENOG502TJD3">
    <property type="taxonomic scope" value="Eukaryota"/>
</dbReference>
<dbReference type="Proteomes" id="UP000008068">
    <property type="component" value="Unassembled WGS sequence"/>
</dbReference>
<name>G0P5W8_CAEBE</name>
<evidence type="ECO:0000313" key="3">
    <source>
        <dbReference type="Proteomes" id="UP000008068"/>
    </source>
</evidence>
<evidence type="ECO:0000256" key="1">
    <source>
        <dbReference type="SAM" id="SignalP"/>
    </source>
</evidence>
<accession>G0P5W8</accession>
<sequence>MLPVSFLSLLALPCLVSSAIFDIQSACKNSDVVIIVGTNFEPTEYLITNLPNILCLPFPRPICFINGFFILNASFSCASLGCPCPQIQSISQNEIRNLPYSEYLGNLPVSKPSVTVGNDCSITVDPSGFTDFDSFFFMIFRTGAPPIFNKRFYAGIPKDPFVPVGLTCSEDGEWMYYGGNIKNMSFAFMSNEGKCDCGEFPRSIPTKSCDIFELKCPEPTNALYLSDQEVGWNLVLPNLGNETIFDAICVDGFWYYNGIKLSEDADILCNDPVSILDLTSTTYSNQDYSCGCRELIQITNENELMMVYDLPGNFFDFEISLGAVDYSDSCAPSISCLDSEYIVFFSRNFDPMMYYRDDSPNVTCQKSALSPIGANGGSFWIIDGIMLSEATFACLTQLEN</sequence>
<dbReference type="HOGENOM" id="CLU_689345_0_0_1"/>
<feature type="chain" id="PRO_5003405880" evidence="1">
    <location>
        <begin position="19"/>
        <end position="400"/>
    </location>
</feature>
<dbReference type="InParanoid" id="G0P5W8"/>
<keyword evidence="1" id="KW-0732">Signal</keyword>
<protein>
    <submittedName>
        <fullName evidence="2">Uncharacterized protein</fullName>
    </submittedName>
</protein>
<evidence type="ECO:0000313" key="2">
    <source>
        <dbReference type="EMBL" id="EGT46081.1"/>
    </source>
</evidence>